<organism evidence="2 3">
    <name type="scientific">Monosporascus ibericus</name>
    <dbReference type="NCBI Taxonomy" id="155417"/>
    <lineage>
        <taxon>Eukaryota</taxon>
        <taxon>Fungi</taxon>
        <taxon>Dikarya</taxon>
        <taxon>Ascomycota</taxon>
        <taxon>Pezizomycotina</taxon>
        <taxon>Sordariomycetes</taxon>
        <taxon>Xylariomycetidae</taxon>
        <taxon>Xylariales</taxon>
        <taxon>Xylariales incertae sedis</taxon>
        <taxon>Monosporascus</taxon>
    </lineage>
</organism>
<feature type="compositionally biased region" description="Polar residues" evidence="1">
    <location>
        <begin position="159"/>
        <end position="170"/>
    </location>
</feature>
<dbReference type="EMBL" id="QJNU01000401">
    <property type="protein sequence ID" value="RYO99949.1"/>
    <property type="molecule type" value="Genomic_DNA"/>
</dbReference>
<feature type="region of interest" description="Disordered" evidence="1">
    <location>
        <begin position="18"/>
        <end position="106"/>
    </location>
</feature>
<evidence type="ECO:0000256" key="1">
    <source>
        <dbReference type="SAM" id="MobiDB-lite"/>
    </source>
</evidence>
<sequence length="539" mass="58107">MSFGPQVVIPGAFHFETSSSDGAPLSGVHPGIFRQPVSPSPSTSVYLGRSTGSLYSDVSTPAPNVKRKRQGAREPTPLNEWTMAGDSGFSMSNTAERKPDLGTRKISGGRRRYVLAGQINTPNGEAQKELGDAMQDSVYSDADYRRALGSKRPHPELDTPSSRNSTDSMFQGQNLRCPGWSAFAIKTLGGVVGKVWEFCKAGAFRGFYAGGGKGYAIQQPPSHQISKPAGQVWCNEHDVPTLPSYPASTGLPESDYSPYYYERDAPEATTPPPPAAKRRQISDGTPGDELRKNWVVINEPVSKNHPSAFVSRAPSSAFTPRRVPPAPRRTDKPTNRLDPPRFGRQHPSRASYAGAASVPRQPASYASPRPSSFVAPAHRSPSRIPVPASGSSTNSRPHTPVTAAYGTPSRILGSSPTKASSQAHGNSSSNRRRTQGGASAASVASASAAPSRMMSSPSVLQKQQRDPAAIELDEISPRLDREAKRLAARRLQAERETDLRINDFNARLREMIRQGREALGTSVEVDLLDGEDGDIWEDD</sequence>
<accession>A0A4Q4T483</accession>
<reference evidence="2 3" key="1">
    <citation type="submission" date="2018-06" db="EMBL/GenBank/DDBJ databases">
        <title>Complete Genomes of Monosporascus.</title>
        <authorList>
            <person name="Robinson A.J."/>
            <person name="Natvig D.O."/>
        </authorList>
    </citation>
    <scope>NUCLEOTIDE SEQUENCE [LARGE SCALE GENOMIC DNA]</scope>
    <source>
        <strain evidence="2 3">CBS 110550</strain>
    </source>
</reference>
<comment type="caution">
    <text evidence="2">The sequence shown here is derived from an EMBL/GenBank/DDBJ whole genome shotgun (WGS) entry which is preliminary data.</text>
</comment>
<keyword evidence="3" id="KW-1185">Reference proteome</keyword>
<evidence type="ECO:0000313" key="2">
    <source>
        <dbReference type="EMBL" id="RYO99949.1"/>
    </source>
</evidence>
<gene>
    <name evidence="2" type="ORF">DL764_006658</name>
</gene>
<dbReference type="STRING" id="155417.A0A4Q4T483"/>
<name>A0A4Q4T483_9PEZI</name>
<feature type="compositionally biased region" description="Low complexity" evidence="1">
    <location>
        <begin position="438"/>
        <end position="459"/>
    </location>
</feature>
<feature type="compositionally biased region" description="Basic and acidic residues" evidence="1">
    <location>
        <begin position="328"/>
        <end position="341"/>
    </location>
</feature>
<dbReference type="OrthoDB" id="5138418at2759"/>
<feature type="compositionally biased region" description="Polar residues" evidence="1">
    <location>
        <begin position="40"/>
        <end position="62"/>
    </location>
</feature>
<feature type="compositionally biased region" description="Polar residues" evidence="1">
    <location>
        <begin position="412"/>
        <end position="429"/>
    </location>
</feature>
<protein>
    <submittedName>
        <fullName evidence="2">Uncharacterized protein</fullName>
    </submittedName>
</protein>
<feature type="region of interest" description="Disordered" evidence="1">
    <location>
        <begin position="256"/>
        <end position="291"/>
    </location>
</feature>
<dbReference type="Proteomes" id="UP000293360">
    <property type="component" value="Unassembled WGS sequence"/>
</dbReference>
<evidence type="ECO:0000313" key="3">
    <source>
        <dbReference type="Proteomes" id="UP000293360"/>
    </source>
</evidence>
<proteinExistence type="predicted"/>
<feature type="region of interest" description="Disordered" evidence="1">
    <location>
        <begin position="148"/>
        <end position="170"/>
    </location>
</feature>
<feature type="region of interest" description="Disordered" evidence="1">
    <location>
        <begin position="305"/>
        <end position="468"/>
    </location>
</feature>
<dbReference type="AlphaFoldDB" id="A0A4Q4T483"/>